<reference evidence="1 2" key="1">
    <citation type="journal article" date="2019" name="Sci. Rep.">
        <title>Orb-weaving spider Araneus ventricosus genome elucidates the spidroin gene catalogue.</title>
        <authorList>
            <person name="Kono N."/>
            <person name="Nakamura H."/>
            <person name="Ohtoshi R."/>
            <person name="Moran D.A.P."/>
            <person name="Shinohara A."/>
            <person name="Yoshida Y."/>
            <person name="Fujiwara M."/>
            <person name="Mori M."/>
            <person name="Tomita M."/>
            <person name="Arakawa K."/>
        </authorList>
    </citation>
    <scope>NUCLEOTIDE SEQUENCE [LARGE SCALE GENOMIC DNA]</scope>
</reference>
<proteinExistence type="predicted"/>
<evidence type="ECO:0000313" key="1">
    <source>
        <dbReference type="EMBL" id="GBM55884.1"/>
    </source>
</evidence>
<dbReference type="EMBL" id="BGPR01001519">
    <property type="protein sequence ID" value="GBM55884.1"/>
    <property type="molecule type" value="Genomic_DNA"/>
</dbReference>
<accession>A0A4Y2GUW4</accession>
<dbReference type="AlphaFoldDB" id="A0A4Y2GUW4"/>
<gene>
    <name evidence="1" type="ORF">AVEN_2578_1</name>
</gene>
<dbReference type="Proteomes" id="UP000499080">
    <property type="component" value="Unassembled WGS sequence"/>
</dbReference>
<protein>
    <submittedName>
        <fullName evidence="1">Uncharacterized protein</fullName>
    </submittedName>
</protein>
<keyword evidence="2" id="KW-1185">Reference proteome</keyword>
<organism evidence="1 2">
    <name type="scientific">Araneus ventricosus</name>
    <name type="common">Orbweaver spider</name>
    <name type="synonym">Epeira ventricosa</name>
    <dbReference type="NCBI Taxonomy" id="182803"/>
    <lineage>
        <taxon>Eukaryota</taxon>
        <taxon>Metazoa</taxon>
        <taxon>Ecdysozoa</taxon>
        <taxon>Arthropoda</taxon>
        <taxon>Chelicerata</taxon>
        <taxon>Arachnida</taxon>
        <taxon>Araneae</taxon>
        <taxon>Araneomorphae</taxon>
        <taxon>Entelegynae</taxon>
        <taxon>Araneoidea</taxon>
        <taxon>Araneidae</taxon>
        <taxon>Araneus</taxon>
    </lineage>
</organism>
<sequence length="117" mass="13031">MTDIGRRESVLIPRLPITPKDLSSQFKSLSHRIVCTTTFDEQLAKIFKFELYACSPSHFDESGMMREGSKSLIVTDLVPEANVPSGILDPGDVSYVIDGGLLPHRLARQRPATFKQI</sequence>
<evidence type="ECO:0000313" key="2">
    <source>
        <dbReference type="Proteomes" id="UP000499080"/>
    </source>
</evidence>
<name>A0A4Y2GUW4_ARAVE</name>
<comment type="caution">
    <text evidence="1">The sequence shown here is derived from an EMBL/GenBank/DDBJ whole genome shotgun (WGS) entry which is preliminary data.</text>
</comment>